<organism evidence="3">
    <name type="scientific">Burkholderia pseudomallei 1710a</name>
    <dbReference type="NCBI Taxonomy" id="320371"/>
    <lineage>
        <taxon>Bacteria</taxon>
        <taxon>Pseudomonadati</taxon>
        <taxon>Pseudomonadota</taxon>
        <taxon>Betaproteobacteria</taxon>
        <taxon>Burkholderiales</taxon>
        <taxon>Burkholderiaceae</taxon>
        <taxon>Burkholderia</taxon>
        <taxon>pseudomallei group</taxon>
    </lineage>
</organism>
<evidence type="ECO:0000256" key="2">
    <source>
        <dbReference type="ARBA" id="ARBA00022679"/>
    </source>
</evidence>
<name>A0A0E1VRA0_BURPE</name>
<dbReference type="PANTHER" id="PTHR13707:SF60">
    <property type="entry name" value="ACETATE COA-TRANSFERASE SUBUNIT ALPHA"/>
    <property type="match status" value="1"/>
</dbReference>
<proteinExistence type="inferred from homology"/>
<dbReference type="InterPro" id="IPR012792">
    <property type="entry name" value="3-oxoacid_CoA-transf_A"/>
</dbReference>
<gene>
    <name evidence="3" type="primary">pcaI</name>
    <name evidence="3" type="ORF">BURPS1710A_A2539</name>
</gene>
<keyword evidence="2 3" id="KW-0808">Transferase</keyword>
<dbReference type="InterPro" id="IPR004163">
    <property type="entry name" value="CoA_transf_BS"/>
</dbReference>
<dbReference type="Proteomes" id="UP000001812">
    <property type="component" value="Chromosome II"/>
</dbReference>
<sequence>MIGKTFANRIRVRYSNQSDRRAKRAALRANACRGGRRARIRIGRDMVNKIFDSLQSAVADVHDGATIMIGGFGTAGMPAELIDALIAQGARDLTIVNNNAGNGETGLAALLKARRVRKIICSFPRQADSQVFDALYRAGEIELELVPQGNLAERIRAAGAGIGGFFSPTGYGTKLAEGKETRVIDGKHYVFETPIHADFALVKAYRGDRWGNLVYRKTARNFGPVMAMAAKTSIVQVSQVVPLGALNPEHIVTPGIFVQRIVEVPQAAHAAELAAERAASAA</sequence>
<dbReference type="NCBIfam" id="TIGR02429">
    <property type="entry name" value="pcaI_scoA_fam"/>
    <property type="match status" value="1"/>
</dbReference>
<dbReference type="SMART" id="SM00882">
    <property type="entry name" value="CoA_trans"/>
    <property type="match status" value="1"/>
</dbReference>
<evidence type="ECO:0000313" key="3">
    <source>
        <dbReference type="EMBL" id="EET03400.1"/>
    </source>
</evidence>
<comment type="similarity">
    <text evidence="1">Belongs to the 3-oxoacid CoA-transferase subunit A family.</text>
</comment>
<dbReference type="HOGENOM" id="CLU_019942_2_1_4"/>
<dbReference type="SUPFAM" id="SSF100950">
    <property type="entry name" value="NagB/RpiA/CoA transferase-like"/>
    <property type="match status" value="1"/>
</dbReference>
<dbReference type="Pfam" id="PF01144">
    <property type="entry name" value="CoA_trans"/>
    <property type="match status" value="1"/>
</dbReference>
<dbReference type="InterPro" id="IPR037171">
    <property type="entry name" value="NagB/RpiA_transferase-like"/>
</dbReference>
<dbReference type="PROSITE" id="PS01273">
    <property type="entry name" value="COA_TRANSF_1"/>
    <property type="match status" value="1"/>
</dbReference>
<dbReference type="InterPro" id="IPR004165">
    <property type="entry name" value="CoA_trans_fam_I"/>
</dbReference>
<dbReference type="GO" id="GO:0047569">
    <property type="term" value="F:3-oxoadipate CoA-transferase activity"/>
    <property type="evidence" value="ECO:0007669"/>
    <property type="project" value="UniProtKB-EC"/>
</dbReference>
<dbReference type="PANTHER" id="PTHR13707">
    <property type="entry name" value="KETOACID-COENZYME A TRANSFERASE"/>
    <property type="match status" value="1"/>
</dbReference>
<dbReference type="EC" id="2.8.3.6" evidence="3"/>
<protein>
    <submittedName>
        <fullName evidence="3">3-oxoadipate CoA-transferase, A subunit</fullName>
        <ecNumber evidence="3">2.8.3.6</ecNumber>
    </submittedName>
</protein>
<dbReference type="AlphaFoldDB" id="A0A0E1VRA0"/>
<evidence type="ECO:0000256" key="1">
    <source>
        <dbReference type="ARBA" id="ARBA00005612"/>
    </source>
</evidence>
<dbReference type="EMBL" id="CM000833">
    <property type="protein sequence ID" value="EET03400.1"/>
    <property type="molecule type" value="Genomic_DNA"/>
</dbReference>
<dbReference type="Gene3D" id="3.40.1080.10">
    <property type="entry name" value="Glutaconate Coenzyme A-transferase"/>
    <property type="match status" value="1"/>
</dbReference>
<reference evidence="3" key="1">
    <citation type="submission" date="2009-05" db="EMBL/GenBank/DDBJ databases">
        <authorList>
            <person name="Harkins D.M."/>
            <person name="DeShazer D."/>
            <person name="Woods D.E."/>
            <person name="Brinkac L.M."/>
            <person name="Brown K.A."/>
            <person name="Hung G.C."/>
            <person name="Tuanyok A."/>
            <person name="Zhang B."/>
            <person name="Nierman W.C."/>
        </authorList>
    </citation>
    <scope>NUCLEOTIDE SEQUENCE [LARGE SCALE GENOMIC DNA]</scope>
    <source>
        <strain evidence="3">1710a</strain>
    </source>
</reference>
<accession>A0A0E1VRA0</accession>